<gene>
    <name evidence="4" type="primary">Necator_chrII.g7927</name>
    <name evidence="4" type="ORF">RB195_020133</name>
</gene>
<evidence type="ECO:0000256" key="2">
    <source>
        <dbReference type="SAM" id="Phobius"/>
    </source>
</evidence>
<accession>A0ABR1CIS0</accession>
<keyword evidence="2" id="KW-1133">Transmembrane helix</keyword>
<dbReference type="EMBL" id="JAVFWL010000002">
    <property type="protein sequence ID" value="KAK6737840.1"/>
    <property type="molecule type" value="Genomic_DNA"/>
</dbReference>
<feature type="region of interest" description="Disordered" evidence="1">
    <location>
        <begin position="226"/>
        <end position="253"/>
    </location>
</feature>
<proteinExistence type="predicted"/>
<keyword evidence="5" id="KW-1185">Reference proteome</keyword>
<keyword evidence="3" id="KW-0732">Signal</keyword>
<protein>
    <recommendedName>
        <fullName evidence="6">Ubiquitin-like domain-containing protein</fullName>
    </recommendedName>
</protein>
<feature type="signal peptide" evidence="3">
    <location>
        <begin position="1"/>
        <end position="30"/>
    </location>
</feature>
<feature type="compositionally biased region" description="Low complexity" evidence="1">
    <location>
        <begin position="187"/>
        <end position="198"/>
    </location>
</feature>
<evidence type="ECO:0000313" key="5">
    <source>
        <dbReference type="Proteomes" id="UP001303046"/>
    </source>
</evidence>
<feature type="transmembrane region" description="Helical" evidence="2">
    <location>
        <begin position="143"/>
        <end position="164"/>
    </location>
</feature>
<sequence length="253" mass="29007">MFYLACWWPDRSSFCLLCCTVLFLIECVQTQGDAISIHLLDAKNKIVLIVTVYTKEKLVILYEMLKERNTRFSCLTYEGFFLNSSHTFEDYRIEKNIEIFKVETKTCEHPLIPDEYLRIRYKGVTTSAEIPLYPSEAAFAQKILWIVLLIVTIAIASSATYYMYVTRRGRQIEEEKKEIREGRRKTSSTSSTRSLSSRRALANVLPPPVDVPEVIIVEPDIAKIESEEEVSDTGTSSSEARKIRKIPTDVNVA</sequence>
<evidence type="ECO:0000256" key="1">
    <source>
        <dbReference type="SAM" id="MobiDB-lite"/>
    </source>
</evidence>
<evidence type="ECO:0000313" key="4">
    <source>
        <dbReference type="EMBL" id="KAK6737840.1"/>
    </source>
</evidence>
<comment type="caution">
    <text evidence="4">The sequence shown here is derived from an EMBL/GenBank/DDBJ whole genome shotgun (WGS) entry which is preliminary data.</text>
</comment>
<evidence type="ECO:0000256" key="3">
    <source>
        <dbReference type="SAM" id="SignalP"/>
    </source>
</evidence>
<feature type="region of interest" description="Disordered" evidence="1">
    <location>
        <begin position="176"/>
        <end position="198"/>
    </location>
</feature>
<keyword evidence="2" id="KW-0472">Membrane</keyword>
<organism evidence="4 5">
    <name type="scientific">Necator americanus</name>
    <name type="common">Human hookworm</name>
    <dbReference type="NCBI Taxonomy" id="51031"/>
    <lineage>
        <taxon>Eukaryota</taxon>
        <taxon>Metazoa</taxon>
        <taxon>Ecdysozoa</taxon>
        <taxon>Nematoda</taxon>
        <taxon>Chromadorea</taxon>
        <taxon>Rhabditida</taxon>
        <taxon>Rhabditina</taxon>
        <taxon>Rhabditomorpha</taxon>
        <taxon>Strongyloidea</taxon>
        <taxon>Ancylostomatidae</taxon>
        <taxon>Bunostominae</taxon>
        <taxon>Necator</taxon>
    </lineage>
</organism>
<feature type="chain" id="PRO_5045869549" description="Ubiquitin-like domain-containing protein" evidence="3">
    <location>
        <begin position="31"/>
        <end position="253"/>
    </location>
</feature>
<dbReference type="Proteomes" id="UP001303046">
    <property type="component" value="Unassembled WGS sequence"/>
</dbReference>
<keyword evidence="2" id="KW-0812">Transmembrane</keyword>
<reference evidence="4 5" key="1">
    <citation type="submission" date="2023-08" db="EMBL/GenBank/DDBJ databases">
        <title>A Necator americanus chromosomal reference genome.</title>
        <authorList>
            <person name="Ilik V."/>
            <person name="Petrzelkova K.J."/>
            <person name="Pardy F."/>
            <person name="Fuh T."/>
            <person name="Niatou-Singa F.S."/>
            <person name="Gouil Q."/>
            <person name="Baker L."/>
            <person name="Ritchie M.E."/>
            <person name="Jex A.R."/>
            <person name="Gazzola D."/>
            <person name="Li H."/>
            <person name="Toshio Fujiwara R."/>
            <person name="Zhan B."/>
            <person name="Aroian R.V."/>
            <person name="Pafco B."/>
            <person name="Schwarz E.M."/>
        </authorList>
    </citation>
    <scope>NUCLEOTIDE SEQUENCE [LARGE SCALE GENOMIC DNA]</scope>
    <source>
        <strain evidence="4 5">Aroian</strain>
        <tissue evidence="4">Whole animal</tissue>
    </source>
</reference>
<evidence type="ECO:0008006" key="6">
    <source>
        <dbReference type="Google" id="ProtNLM"/>
    </source>
</evidence>
<name>A0ABR1CIS0_NECAM</name>